<dbReference type="Proteomes" id="UP000286271">
    <property type="component" value="Unassembled WGS sequence"/>
</dbReference>
<evidence type="ECO:0000313" key="5">
    <source>
        <dbReference type="EMBL" id="RGR70856.1"/>
    </source>
</evidence>
<evidence type="ECO:0000313" key="4">
    <source>
        <dbReference type="EMBL" id="RGQ52623.1"/>
    </source>
</evidence>
<dbReference type="GO" id="GO:0006402">
    <property type="term" value="P:mRNA catabolic process"/>
    <property type="evidence" value="ECO:0007669"/>
    <property type="project" value="TreeGrafter"/>
</dbReference>
<dbReference type="Proteomes" id="UP000283738">
    <property type="component" value="Unassembled WGS sequence"/>
</dbReference>
<gene>
    <name evidence="8" type="ORF">DW654_01110</name>
    <name evidence="7" type="ORF">DW707_16175</name>
    <name evidence="6" type="ORF">DW914_06200</name>
    <name evidence="5" type="ORF">DWY29_02900</name>
    <name evidence="4" type="ORF">DWY96_04130</name>
    <name evidence="3" type="ORF">RIL183_17911</name>
</gene>
<dbReference type="SUPFAM" id="SSF50118">
    <property type="entry name" value="Cell growth inhibitor/plasmid maintenance toxic component"/>
    <property type="match status" value="1"/>
</dbReference>
<keyword evidence="9" id="KW-1185">Reference proteome</keyword>
<dbReference type="Pfam" id="PF02452">
    <property type="entry name" value="PemK_toxin"/>
    <property type="match status" value="1"/>
</dbReference>
<reference evidence="3" key="2">
    <citation type="submission" date="2015-05" db="EMBL/GenBank/DDBJ databases">
        <authorList>
            <person name="Wang D.B."/>
            <person name="Wang M."/>
        </authorList>
    </citation>
    <scope>NUCLEOTIDE SEQUENCE [LARGE SCALE GENOMIC DNA]</scope>
    <source>
        <strain evidence="3">L1-83</strain>
    </source>
</reference>
<dbReference type="InterPro" id="IPR003477">
    <property type="entry name" value="PemK-like"/>
</dbReference>
<dbReference type="EMBL" id="QRTF01000006">
    <property type="protein sequence ID" value="RGQ52623.1"/>
    <property type="molecule type" value="Genomic_DNA"/>
</dbReference>
<comment type="similarity">
    <text evidence="1">Belongs to the PemK/MazF family.</text>
</comment>
<name>A0A0M6WJS2_9FIRM</name>
<dbReference type="Proteomes" id="UP000285820">
    <property type="component" value="Unassembled WGS sequence"/>
</dbReference>
<dbReference type="RefSeq" id="WP_007889583.1">
    <property type="nucleotide sequence ID" value="NZ_CABJFX010000007.1"/>
</dbReference>
<dbReference type="EMBL" id="QSFX01000007">
    <property type="protein sequence ID" value="RHA90082.1"/>
    <property type="molecule type" value="Genomic_DNA"/>
</dbReference>
<organism evidence="3 9">
    <name type="scientific">Roseburia inulinivorans</name>
    <dbReference type="NCBI Taxonomy" id="360807"/>
    <lineage>
        <taxon>Bacteria</taxon>
        <taxon>Bacillati</taxon>
        <taxon>Bacillota</taxon>
        <taxon>Clostridia</taxon>
        <taxon>Lachnospirales</taxon>
        <taxon>Lachnospiraceae</taxon>
        <taxon>Roseburia</taxon>
    </lineage>
</organism>
<dbReference type="EMBL" id="CVRS01000062">
    <property type="protein sequence ID" value="CRL35865.1"/>
    <property type="molecule type" value="Genomic_DNA"/>
</dbReference>
<dbReference type="Proteomes" id="UP000049828">
    <property type="component" value="Unassembled WGS sequence"/>
</dbReference>
<evidence type="ECO:0000313" key="9">
    <source>
        <dbReference type="Proteomes" id="UP000049828"/>
    </source>
</evidence>
<dbReference type="GO" id="GO:0016075">
    <property type="term" value="P:rRNA catabolic process"/>
    <property type="evidence" value="ECO:0007669"/>
    <property type="project" value="TreeGrafter"/>
</dbReference>
<evidence type="ECO:0000313" key="10">
    <source>
        <dbReference type="Proteomes" id="UP000283492"/>
    </source>
</evidence>
<dbReference type="EMBL" id="QSKW01000038">
    <property type="protein sequence ID" value="RHE91862.1"/>
    <property type="molecule type" value="Genomic_DNA"/>
</dbReference>
<evidence type="ECO:0000313" key="12">
    <source>
        <dbReference type="Proteomes" id="UP000283738"/>
    </source>
</evidence>
<protein>
    <submittedName>
        <fullName evidence="3">Growth inhibitor</fullName>
    </submittedName>
    <submittedName>
        <fullName evidence="4">Type II toxin-antitoxin system PemK/MazF family toxin</fullName>
    </submittedName>
</protein>
<dbReference type="EMBL" id="QRHP01000001">
    <property type="protein sequence ID" value="RHF87397.1"/>
    <property type="molecule type" value="Genomic_DNA"/>
</dbReference>
<dbReference type="Gene3D" id="2.30.30.110">
    <property type="match status" value="1"/>
</dbReference>
<reference evidence="9" key="1">
    <citation type="submission" date="2015-05" db="EMBL/GenBank/DDBJ databases">
        <authorList>
            <consortium name="Pathogen Informatics"/>
        </authorList>
    </citation>
    <scope>NUCLEOTIDE SEQUENCE [LARGE SCALE GENOMIC DNA]</scope>
    <source>
        <strain evidence="9">L1-83</strain>
    </source>
</reference>
<dbReference type="Proteomes" id="UP000283701">
    <property type="component" value="Unassembled WGS sequence"/>
</dbReference>
<dbReference type="GO" id="GO:0003677">
    <property type="term" value="F:DNA binding"/>
    <property type="evidence" value="ECO:0007669"/>
    <property type="project" value="InterPro"/>
</dbReference>
<dbReference type="Proteomes" id="UP000283492">
    <property type="component" value="Unassembled WGS sequence"/>
</dbReference>
<dbReference type="GeneID" id="75164377"/>
<evidence type="ECO:0000313" key="3">
    <source>
        <dbReference type="EMBL" id="CRL35865.1"/>
    </source>
</evidence>
<reference evidence="10 11" key="3">
    <citation type="submission" date="2018-08" db="EMBL/GenBank/DDBJ databases">
        <title>A genome reference for cultivated species of the human gut microbiota.</title>
        <authorList>
            <person name="Zou Y."/>
            <person name="Xue W."/>
            <person name="Luo G."/>
        </authorList>
    </citation>
    <scope>NUCLEOTIDE SEQUENCE [LARGE SCALE GENOMIC DNA]</scope>
    <source>
        <strain evidence="5 13">AF24-4</strain>
        <strain evidence="4 12">AF28-15</strain>
        <strain evidence="8 11">AM23-23AC</strain>
        <strain evidence="7 14">AM27-11</strain>
        <strain evidence="6 10">AM42-1AC</strain>
    </source>
</reference>
<dbReference type="PANTHER" id="PTHR33988">
    <property type="entry name" value="ENDORIBONUCLEASE MAZF-RELATED"/>
    <property type="match status" value="1"/>
</dbReference>
<accession>A0A0M6WJS2</accession>
<dbReference type="PANTHER" id="PTHR33988:SF2">
    <property type="entry name" value="ENDORIBONUCLEASE MAZF"/>
    <property type="match status" value="1"/>
</dbReference>
<keyword evidence="2" id="KW-1277">Toxin-antitoxin system</keyword>
<proteinExistence type="inferred from homology"/>
<dbReference type="EMBL" id="QRUN01000002">
    <property type="protein sequence ID" value="RGR70856.1"/>
    <property type="molecule type" value="Genomic_DNA"/>
</dbReference>
<sequence>MKLNRGDIVIANLESVSKGSIQKYTRPYIIISNNKANQYSPVVTAVAMSTKTWKKKYLPTHCPIPAAKVKVTDTDFEVFDSMALCEQIVSIDVNVHIERVVASISDTELLDKITECVKIQIGAYEKYN</sequence>
<dbReference type="GO" id="GO:0004521">
    <property type="term" value="F:RNA endonuclease activity"/>
    <property type="evidence" value="ECO:0007669"/>
    <property type="project" value="TreeGrafter"/>
</dbReference>
<evidence type="ECO:0000313" key="7">
    <source>
        <dbReference type="EMBL" id="RHE91862.1"/>
    </source>
</evidence>
<evidence type="ECO:0000313" key="6">
    <source>
        <dbReference type="EMBL" id="RHA90082.1"/>
    </source>
</evidence>
<evidence type="ECO:0000313" key="13">
    <source>
        <dbReference type="Proteomes" id="UP000285820"/>
    </source>
</evidence>
<dbReference type="InterPro" id="IPR011067">
    <property type="entry name" value="Plasmid_toxin/cell-grow_inhib"/>
</dbReference>
<evidence type="ECO:0000256" key="1">
    <source>
        <dbReference type="ARBA" id="ARBA00007521"/>
    </source>
</evidence>
<dbReference type="AlphaFoldDB" id="A0A0M6WJS2"/>
<evidence type="ECO:0000313" key="14">
    <source>
        <dbReference type="Proteomes" id="UP000286271"/>
    </source>
</evidence>
<evidence type="ECO:0000313" key="11">
    <source>
        <dbReference type="Proteomes" id="UP000283701"/>
    </source>
</evidence>
<evidence type="ECO:0000313" key="8">
    <source>
        <dbReference type="EMBL" id="RHF87397.1"/>
    </source>
</evidence>
<evidence type="ECO:0000256" key="2">
    <source>
        <dbReference type="ARBA" id="ARBA00022649"/>
    </source>
</evidence>
<dbReference type="OrthoDB" id="9808744at2"/>